<dbReference type="Proteomes" id="UP000230750">
    <property type="component" value="Unassembled WGS sequence"/>
</dbReference>
<dbReference type="Pfam" id="PF17800">
    <property type="entry name" value="NPL"/>
    <property type="match status" value="1"/>
</dbReference>
<accession>A0A2G8LDV8</accession>
<evidence type="ECO:0000256" key="10">
    <source>
        <dbReference type="SAM" id="MobiDB-lite"/>
    </source>
</evidence>
<dbReference type="InterPro" id="IPR036236">
    <property type="entry name" value="Znf_C2H2_sf"/>
</dbReference>
<evidence type="ECO:0000256" key="6">
    <source>
        <dbReference type="ARBA" id="ARBA00022833"/>
    </source>
</evidence>
<evidence type="ECO:0000256" key="3">
    <source>
        <dbReference type="ARBA" id="ARBA00022723"/>
    </source>
</evidence>
<evidence type="ECO:0000256" key="2">
    <source>
        <dbReference type="ARBA" id="ARBA00006673"/>
    </source>
</evidence>
<dbReference type="EMBL" id="MRZV01000112">
    <property type="protein sequence ID" value="PIK58466.1"/>
    <property type="molecule type" value="Genomic_DNA"/>
</dbReference>
<feature type="region of interest" description="Disordered" evidence="10">
    <location>
        <begin position="211"/>
        <end position="235"/>
    </location>
</feature>
<keyword evidence="13" id="KW-1185">Reference proteome</keyword>
<evidence type="ECO:0000256" key="4">
    <source>
        <dbReference type="ARBA" id="ARBA00022737"/>
    </source>
</evidence>
<dbReference type="FunFam" id="3.30.160.60:FF:000045">
    <property type="entry name" value="ZFP69 zinc finger protein B"/>
    <property type="match status" value="1"/>
</dbReference>
<comment type="subcellular location">
    <subcellularLocation>
        <location evidence="1">Nucleus</location>
    </subcellularLocation>
</comment>
<keyword evidence="6" id="KW-0862">Zinc</keyword>
<evidence type="ECO:0000313" key="12">
    <source>
        <dbReference type="EMBL" id="PIK58466.1"/>
    </source>
</evidence>
<dbReference type="AlphaFoldDB" id="A0A2G8LDV8"/>
<dbReference type="InterPro" id="IPR041232">
    <property type="entry name" value="NPL"/>
</dbReference>
<organism evidence="12 13">
    <name type="scientific">Stichopus japonicus</name>
    <name type="common">Sea cucumber</name>
    <dbReference type="NCBI Taxonomy" id="307972"/>
    <lineage>
        <taxon>Eukaryota</taxon>
        <taxon>Metazoa</taxon>
        <taxon>Echinodermata</taxon>
        <taxon>Eleutherozoa</taxon>
        <taxon>Echinozoa</taxon>
        <taxon>Holothuroidea</taxon>
        <taxon>Aspidochirotacea</taxon>
        <taxon>Aspidochirotida</taxon>
        <taxon>Stichopodidae</taxon>
        <taxon>Apostichopus</taxon>
    </lineage>
</organism>
<feature type="compositionally biased region" description="Polar residues" evidence="10">
    <location>
        <begin position="182"/>
        <end position="191"/>
    </location>
</feature>
<dbReference type="InterPro" id="IPR013087">
    <property type="entry name" value="Znf_C2H2_type"/>
</dbReference>
<evidence type="ECO:0000313" key="13">
    <source>
        <dbReference type="Proteomes" id="UP000230750"/>
    </source>
</evidence>
<dbReference type="GO" id="GO:0005634">
    <property type="term" value="C:nucleus"/>
    <property type="evidence" value="ECO:0007669"/>
    <property type="project" value="UniProtKB-SubCell"/>
</dbReference>
<evidence type="ECO:0000256" key="8">
    <source>
        <dbReference type="ARBA" id="ARBA00023242"/>
    </source>
</evidence>
<dbReference type="GO" id="GO:0000978">
    <property type="term" value="F:RNA polymerase II cis-regulatory region sequence-specific DNA binding"/>
    <property type="evidence" value="ECO:0007669"/>
    <property type="project" value="TreeGrafter"/>
</dbReference>
<keyword evidence="5 9" id="KW-0863">Zinc-finger</keyword>
<evidence type="ECO:0000256" key="7">
    <source>
        <dbReference type="ARBA" id="ARBA00023125"/>
    </source>
</evidence>
<comment type="caution">
    <text evidence="12">The sequence shown here is derived from an EMBL/GenBank/DDBJ whole genome shotgun (WGS) entry which is preliminary data.</text>
</comment>
<evidence type="ECO:0000256" key="9">
    <source>
        <dbReference type="PROSITE-ProRule" id="PRU00042"/>
    </source>
</evidence>
<dbReference type="PANTHER" id="PTHR23235">
    <property type="entry name" value="KRUEPPEL-LIKE TRANSCRIPTION FACTOR"/>
    <property type="match status" value="1"/>
</dbReference>
<keyword evidence="3" id="KW-0479">Metal-binding</keyword>
<keyword evidence="8" id="KW-0539">Nucleus</keyword>
<feature type="region of interest" description="Disordered" evidence="10">
    <location>
        <begin position="169"/>
        <end position="191"/>
    </location>
</feature>
<dbReference type="PROSITE" id="PS50157">
    <property type="entry name" value="ZINC_FINGER_C2H2_2"/>
    <property type="match status" value="3"/>
</dbReference>
<dbReference type="PROSITE" id="PS00028">
    <property type="entry name" value="ZINC_FINGER_C2H2_1"/>
    <property type="match status" value="3"/>
</dbReference>
<name>A0A2G8LDV8_STIJA</name>
<evidence type="ECO:0000259" key="11">
    <source>
        <dbReference type="PROSITE" id="PS50157"/>
    </source>
</evidence>
<comment type="similarity">
    <text evidence="2">Belongs to the histone deacetylase HD2 family.</text>
</comment>
<dbReference type="Pfam" id="PF00096">
    <property type="entry name" value="zf-C2H2"/>
    <property type="match status" value="1"/>
</dbReference>
<reference evidence="12 13" key="1">
    <citation type="journal article" date="2017" name="PLoS Biol.">
        <title>The sea cucumber genome provides insights into morphological evolution and visceral regeneration.</title>
        <authorList>
            <person name="Zhang X."/>
            <person name="Sun L."/>
            <person name="Yuan J."/>
            <person name="Sun Y."/>
            <person name="Gao Y."/>
            <person name="Zhang L."/>
            <person name="Li S."/>
            <person name="Dai H."/>
            <person name="Hamel J.F."/>
            <person name="Liu C."/>
            <person name="Yu Y."/>
            <person name="Liu S."/>
            <person name="Lin W."/>
            <person name="Guo K."/>
            <person name="Jin S."/>
            <person name="Xu P."/>
            <person name="Storey K.B."/>
            <person name="Huan P."/>
            <person name="Zhang T."/>
            <person name="Zhou Y."/>
            <person name="Zhang J."/>
            <person name="Lin C."/>
            <person name="Li X."/>
            <person name="Xing L."/>
            <person name="Huo D."/>
            <person name="Sun M."/>
            <person name="Wang L."/>
            <person name="Mercier A."/>
            <person name="Li F."/>
            <person name="Yang H."/>
            <person name="Xiang J."/>
        </authorList>
    </citation>
    <scope>NUCLEOTIDE SEQUENCE [LARGE SCALE GENOMIC DNA]</scope>
    <source>
        <strain evidence="12">Shaxun</strain>
        <tissue evidence="12">Muscle</tissue>
    </source>
</reference>
<feature type="domain" description="C2H2-type" evidence="11">
    <location>
        <begin position="344"/>
        <end position="371"/>
    </location>
</feature>
<proteinExistence type="inferred from homology"/>
<feature type="region of interest" description="Disordered" evidence="10">
    <location>
        <begin position="318"/>
        <end position="338"/>
    </location>
</feature>
<dbReference type="Gene3D" id="3.30.160.60">
    <property type="entry name" value="Classic Zinc Finger"/>
    <property type="match status" value="3"/>
</dbReference>
<dbReference type="STRING" id="307972.A0A2G8LDV8"/>
<evidence type="ECO:0000256" key="5">
    <source>
        <dbReference type="ARBA" id="ARBA00022771"/>
    </source>
</evidence>
<dbReference type="SUPFAM" id="SSF57667">
    <property type="entry name" value="beta-beta-alpha zinc fingers"/>
    <property type="match status" value="2"/>
</dbReference>
<keyword evidence="7" id="KW-0238">DNA-binding</keyword>
<dbReference type="PANTHER" id="PTHR23235:SF120">
    <property type="entry name" value="KRUPPEL-LIKE FACTOR 15"/>
    <property type="match status" value="1"/>
</dbReference>
<evidence type="ECO:0000256" key="1">
    <source>
        <dbReference type="ARBA" id="ARBA00004123"/>
    </source>
</evidence>
<feature type="domain" description="C2H2-type" evidence="11">
    <location>
        <begin position="372"/>
        <end position="399"/>
    </location>
</feature>
<dbReference type="OrthoDB" id="1902587at2759"/>
<feature type="domain" description="C2H2-type" evidence="11">
    <location>
        <begin position="400"/>
        <end position="428"/>
    </location>
</feature>
<gene>
    <name evidence="12" type="ORF">BSL78_04599</name>
</gene>
<keyword evidence="4" id="KW-0677">Repeat</keyword>
<dbReference type="GO" id="GO:0008270">
    <property type="term" value="F:zinc ion binding"/>
    <property type="evidence" value="ECO:0007669"/>
    <property type="project" value="UniProtKB-KW"/>
</dbReference>
<sequence length="428" mass="48063">MIWGLTLKPGVPCTKVLNEEVHLSLASMESRSEFGKIWPGSFSQVVMKTEAVEVLLCTLVHGSIFQQNLDLKLMPNEKITFTVYGDCIIYISGYTSCLPHTEDGFDEDHHGNNVMYEAEGFATSSNATAGITVSNFNGSSEDHCLELIHQVSIIAKVKEEETDDILEDVYAESDRRQDGDQTDFQSPEENYQACQESQEDEKFAVIADIESFPKQSSNKDDDSGGEYQESQRNYVKQSDILNYQHTSGKVEINNSRGTTSDSIPIGMSYNSSSKASVTRNSMSASHPTACTSRVAKSIIDHLKPSLAANRSLSFRLQESKKLARSSKKTVKSSSMESSSENREHRCPVCKKCFLHVSSLVRHERIHTGVKPYQCRICFKPFSDAGNRAKHERIHMRVKPFACMYCGKTFSAATYQRQHQRVCPHMWKS</sequence>
<dbReference type="SMART" id="SM00355">
    <property type="entry name" value="ZnF_C2H2"/>
    <property type="match status" value="3"/>
</dbReference>
<dbReference type="GO" id="GO:0000981">
    <property type="term" value="F:DNA-binding transcription factor activity, RNA polymerase II-specific"/>
    <property type="evidence" value="ECO:0007669"/>
    <property type="project" value="TreeGrafter"/>
</dbReference>
<dbReference type="Gene3D" id="2.60.120.340">
    <property type="entry name" value="Nucleoplasmin core domain"/>
    <property type="match status" value="1"/>
</dbReference>
<protein>
    <submittedName>
        <fullName evidence="12">Putative cell wall protein AWA1-like</fullName>
    </submittedName>
</protein>